<dbReference type="CDD" id="cd03019">
    <property type="entry name" value="DsbA_DsbA"/>
    <property type="match status" value="1"/>
</dbReference>
<dbReference type="PROSITE" id="PS00194">
    <property type="entry name" value="THIOREDOXIN_1"/>
    <property type="match status" value="1"/>
</dbReference>
<dbReference type="PROSITE" id="PS51352">
    <property type="entry name" value="THIOREDOXIN_2"/>
    <property type="match status" value="1"/>
</dbReference>
<evidence type="ECO:0000256" key="7">
    <source>
        <dbReference type="PIRNR" id="PIRNR001488"/>
    </source>
</evidence>
<evidence type="ECO:0000256" key="1">
    <source>
        <dbReference type="ARBA" id="ARBA00004418"/>
    </source>
</evidence>
<dbReference type="Pfam" id="PF01323">
    <property type="entry name" value="DSBA"/>
    <property type="match status" value="1"/>
</dbReference>
<evidence type="ECO:0000256" key="5">
    <source>
        <dbReference type="ARBA" id="ARBA00023157"/>
    </source>
</evidence>
<dbReference type="InterPro" id="IPR036249">
    <property type="entry name" value="Thioredoxin-like_sf"/>
</dbReference>
<dbReference type="InterPro" id="IPR023205">
    <property type="entry name" value="DsbA/DsbL"/>
</dbReference>
<dbReference type="RefSeq" id="WP_189460069.1">
    <property type="nucleotide sequence ID" value="NZ_BMYO01000004.1"/>
</dbReference>
<feature type="signal peptide" evidence="8">
    <location>
        <begin position="1"/>
        <end position="21"/>
    </location>
</feature>
<evidence type="ECO:0000256" key="4">
    <source>
        <dbReference type="ARBA" id="ARBA00022764"/>
    </source>
</evidence>
<dbReference type="Proteomes" id="UP000604737">
    <property type="component" value="Unassembled WGS sequence"/>
</dbReference>
<comment type="similarity">
    <text evidence="2">Belongs to the thioredoxin family. DsbA subfamily.</text>
</comment>
<keyword evidence="5 7" id="KW-1015">Disulfide bond</keyword>
<dbReference type="EMBL" id="BMYO01000004">
    <property type="protein sequence ID" value="GHD62466.1"/>
    <property type="molecule type" value="Genomic_DNA"/>
</dbReference>
<comment type="subcellular location">
    <subcellularLocation>
        <location evidence="1 7">Periplasm</location>
    </subcellularLocation>
</comment>
<evidence type="ECO:0000256" key="8">
    <source>
        <dbReference type="SAM" id="SignalP"/>
    </source>
</evidence>
<evidence type="ECO:0000256" key="6">
    <source>
        <dbReference type="ARBA" id="ARBA00023284"/>
    </source>
</evidence>
<evidence type="ECO:0000256" key="2">
    <source>
        <dbReference type="ARBA" id="ARBA00005791"/>
    </source>
</evidence>
<keyword evidence="4 7" id="KW-0574">Periplasm</keyword>
<comment type="caution">
    <text evidence="10">The sequence shown here is derived from an EMBL/GenBank/DDBJ whole genome shotgun (WGS) entry which is preliminary data.</text>
</comment>
<evidence type="ECO:0000256" key="3">
    <source>
        <dbReference type="ARBA" id="ARBA00022729"/>
    </source>
</evidence>
<dbReference type="PIRSF" id="PIRSF001488">
    <property type="entry name" value="Tdi_protein"/>
    <property type="match status" value="1"/>
</dbReference>
<dbReference type="InterPro" id="IPR050824">
    <property type="entry name" value="Thiol_disulfide_DsbA"/>
</dbReference>
<dbReference type="InterPro" id="IPR013766">
    <property type="entry name" value="Thioredoxin_domain"/>
</dbReference>
<dbReference type="InterPro" id="IPR017937">
    <property type="entry name" value="Thioredoxin_CS"/>
</dbReference>
<gene>
    <name evidence="10" type="ORF">GCM10007350_18470</name>
</gene>
<dbReference type="Gene3D" id="3.40.30.10">
    <property type="entry name" value="Glutaredoxin"/>
    <property type="match status" value="2"/>
</dbReference>
<dbReference type="InterPro" id="IPR001853">
    <property type="entry name" value="DSBA-like_thioredoxin_dom"/>
</dbReference>
<organism evidence="10 11">
    <name type="scientific">Jeongeupia chitinilytica</name>
    <dbReference type="NCBI Taxonomy" id="1041641"/>
    <lineage>
        <taxon>Bacteria</taxon>
        <taxon>Pseudomonadati</taxon>
        <taxon>Pseudomonadota</taxon>
        <taxon>Betaproteobacteria</taxon>
        <taxon>Neisseriales</taxon>
        <taxon>Chitinibacteraceae</taxon>
        <taxon>Jeongeupia</taxon>
    </lineage>
</organism>
<evidence type="ECO:0000313" key="11">
    <source>
        <dbReference type="Proteomes" id="UP000604737"/>
    </source>
</evidence>
<dbReference type="SUPFAM" id="SSF52833">
    <property type="entry name" value="Thioredoxin-like"/>
    <property type="match status" value="1"/>
</dbReference>
<sequence length="218" mass="24220">MIKRWMTGLTFALVAATAAHAEVREGTDYKRLATPQPVAQAGKAEVIEFFWYGCPHCYKVEPYVESWAAKLPKDVNFRRVHVMWPGRSDMEGHAKLFATLQQMGIEAKYQQAVFDAVQRDGIELRREGDLYPWIQKQGIDVAKFKAIYTGFSTSAAIGKLSDLTNTYKIDGVPTFVVNGKYVTSPGMIGREDGTITKVIDELIAKDKAGAKPAAKAKK</sequence>
<feature type="domain" description="Thioredoxin" evidence="9">
    <location>
        <begin position="12"/>
        <end position="204"/>
    </location>
</feature>
<name>A0ABQ3H2H3_9NEIS</name>
<dbReference type="PANTHER" id="PTHR35891:SF3">
    <property type="entry name" value="THIOL:DISULFIDE INTERCHANGE PROTEIN DSBL"/>
    <property type="match status" value="1"/>
</dbReference>
<evidence type="ECO:0000313" key="10">
    <source>
        <dbReference type="EMBL" id="GHD62466.1"/>
    </source>
</evidence>
<keyword evidence="3 8" id="KW-0732">Signal</keyword>
<evidence type="ECO:0000259" key="9">
    <source>
        <dbReference type="PROSITE" id="PS51352"/>
    </source>
</evidence>
<proteinExistence type="inferred from homology"/>
<keyword evidence="6" id="KW-0676">Redox-active center</keyword>
<keyword evidence="11" id="KW-1185">Reference proteome</keyword>
<accession>A0ABQ3H2H3</accession>
<dbReference type="PANTHER" id="PTHR35891">
    <property type="entry name" value="THIOL:DISULFIDE INTERCHANGE PROTEIN DSBA"/>
    <property type="match status" value="1"/>
</dbReference>
<protein>
    <recommendedName>
        <fullName evidence="7">Thiol:disulfide interchange protein</fullName>
    </recommendedName>
</protein>
<feature type="chain" id="PRO_5045197485" description="Thiol:disulfide interchange protein" evidence="8">
    <location>
        <begin position="22"/>
        <end position="218"/>
    </location>
</feature>
<reference evidence="11" key="1">
    <citation type="journal article" date="2019" name="Int. J. Syst. Evol. Microbiol.">
        <title>The Global Catalogue of Microorganisms (GCM) 10K type strain sequencing project: providing services to taxonomists for standard genome sequencing and annotation.</title>
        <authorList>
            <consortium name="The Broad Institute Genomics Platform"/>
            <consortium name="The Broad Institute Genome Sequencing Center for Infectious Disease"/>
            <person name="Wu L."/>
            <person name="Ma J."/>
        </authorList>
    </citation>
    <scope>NUCLEOTIDE SEQUENCE [LARGE SCALE GENOMIC DNA]</scope>
    <source>
        <strain evidence="11">KCTC 23701</strain>
    </source>
</reference>